<keyword evidence="11" id="KW-1185">Reference proteome</keyword>
<accession>K7G9V9</accession>
<dbReference type="PANTHER" id="PTHR11848">
    <property type="entry name" value="TGF-BETA FAMILY"/>
    <property type="match status" value="1"/>
</dbReference>
<dbReference type="Gene3D" id="2.10.90.10">
    <property type="entry name" value="Cystine-knot cytokines"/>
    <property type="match status" value="1"/>
</dbReference>
<evidence type="ECO:0000256" key="3">
    <source>
        <dbReference type="ARBA" id="ARBA00022525"/>
    </source>
</evidence>
<comment type="subcellular location">
    <subcellularLocation>
        <location evidence="1">Secreted</location>
    </subcellularLocation>
</comment>
<name>K7G9V9_PELSI</name>
<keyword evidence="4" id="KW-0732">Signal</keyword>
<dbReference type="InterPro" id="IPR015615">
    <property type="entry name" value="TGF-beta-rel"/>
</dbReference>
<dbReference type="GeneTree" id="ENSGT00940000165321"/>
<dbReference type="HOGENOM" id="CLU_020515_2_1_1"/>
<dbReference type="SUPFAM" id="SSF57501">
    <property type="entry name" value="Cystine-knot cytokines"/>
    <property type="match status" value="1"/>
</dbReference>
<dbReference type="Proteomes" id="UP000007267">
    <property type="component" value="Unassembled WGS sequence"/>
</dbReference>
<dbReference type="AlphaFoldDB" id="K7G9V9"/>
<evidence type="ECO:0000313" key="11">
    <source>
        <dbReference type="Proteomes" id="UP000007267"/>
    </source>
</evidence>
<reference evidence="11" key="1">
    <citation type="submission" date="2011-10" db="EMBL/GenBank/DDBJ databases">
        <authorList>
            <consortium name="Soft-shell Turtle Genome Consortium"/>
        </authorList>
    </citation>
    <scope>NUCLEOTIDE SEQUENCE [LARGE SCALE GENOMIC DNA]</scope>
    <source>
        <strain evidence="11">Daiwa-1</strain>
    </source>
</reference>
<dbReference type="GO" id="GO:0005615">
    <property type="term" value="C:extracellular space"/>
    <property type="evidence" value="ECO:0007669"/>
    <property type="project" value="TreeGrafter"/>
</dbReference>
<dbReference type="EMBL" id="AGCU01052423">
    <property type="status" value="NOT_ANNOTATED_CDS"/>
    <property type="molecule type" value="Genomic_DNA"/>
</dbReference>
<dbReference type="PROSITE" id="PS51362">
    <property type="entry name" value="TGF_BETA_2"/>
    <property type="match status" value="1"/>
</dbReference>
<dbReference type="GO" id="GO:0005125">
    <property type="term" value="F:cytokine activity"/>
    <property type="evidence" value="ECO:0007669"/>
    <property type="project" value="TreeGrafter"/>
</dbReference>
<dbReference type="InterPro" id="IPR029034">
    <property type="entry name" value="Cystine-knot_cytokine"/>
</dbReference>
<keyword evidence="6" id="KW-1015">Disulfide bond</keyword>
<evidence type="ECO:0000256" key="8">
    <source>
        <dbReference type="RuleBase" id="RU000354"/>
    </source>
</evidence>
<dbReference type="PROSITE" id="PS00250">
    <property type="entry name" value="TGF_BETA_1"/>
    <property type="match status" value="1"/>
</dbReference>
<comment type="similarity">
    <text evidence="2 8">Belongs to the TGF-beta family.</text>
</comment>
<dbReference type="SMART" id="SM00204">
    <property type="entry name" value="TGFB"/>
    <property type="match status" value="1"/>
</dbReference>
<dbReference type="InterPro" id="IPR017948">
    <property type="entry name" value="TGFb_CS"/>
</dbReference>
<dbReference type="FunFam" id="2.10.90.10:FF:000001">
    <property type="entry name" value="Bone morphogenetic protein 4"/>
    <property type="match status" value="1"/>
</dbReference>
<proteinExistence type="inferred from homology"/>
<organism evidence="10 11">
    <name type="scientific">Pelodiscus sinensis</name>
    <name type="common">Chinese softshell turtle</name>
    <name type="synonym">Trionyx sinensis</name>
    <dbReference type="NCBI Taxonomy" id="13735"/>
    <lineage>
        <taxon>Eukaryota</taxon>
        <taxon>Metazoa</taxon>
        <taxon>Chordata</taxon>
        <taxon>Craniata</taxon>
        <taxon>Vertebrata</taxon>
        <taxon>Euteleostomi</taxon>
        <taxon>Archelosauria</taxon>
        <taxon>Testudinata</taxon>
        <taxon>Testudines</taxon>
        <taxon>Cryptodira</taxon>
        <taxon>Trionychia</taxon>
        <taxon>Trionychidae</taxon>
        <taxon>Pelodiscus</taxon>
    </lineage>
</organism>
<keyword evidence="3" id="KW-0964">Secreted</keyword>
<dbReference type="Ensembl" id="ENSPSIT00000017148.1">
    <property type="protein sequence ID" value="ENSPSIP00000017070.1"/>
    <property type="gene ID" value="ENSPSIG00000015204.1"/>
</dbReference>
<dbReference type="GO" id="GO:0008083">
    <property type="term" value="F:growth factor activity"/>
    <property type="evidence" value="ECO:0007669"/>
    <property type="project" value="UniProtKB-KW"/>
</dbReference>
<evidence type="ECO:0000256" key="5">
    <source>
        <dbReference type="ARBA" id="ARBA00023030"/>
    </source>
</evidence>
<evidence type="ECO:0000256" key="7">
    <source>
        <dbReference type="ARBA" id="ARBA00023180"/>
    </source>
</evidence>
<dbReference type="InterPro" id="IPR001839">
    <property type="entry name" value="TGF-b_C"/>
</dbReference>
<evidence type="ECO:0000313" key="10">
    <source>
        <dbReference type="Ensembl" id="ENSPSIP00000017070.1"/>
    </source>
</evidence>
<evidence type="ECO:0000259" key="9">
    <source>
        <dbReference type="PROSITE" id="PS51362"/>
    </source>
</evidence>
<dbReference type="eggNOG" id="KOG3900">
    <property type="taxonomic scope" value="Eukaryota"/>
</dbReference>
<dbReference type="Pfam" id="PF00019">
    <property type="entry name" value="TGF_beta"/>
    <property type="match status" value="1"/>
</dbReference>
<keyword evidence="7" id="KW-0325">Glycoprotein</keyword>
<evidence type="ECO:0000256" key="4">
    <source>
        <dbReference type="ARBA" id="ARBA00022729"/>
    </source>
</evidence>
<reference evidence="10" key="4">
    <citation type="submission" date="2025-09" db="UniProtKB">
        <authorList>
            <consortium name="Ensembl"/>
        </authorList>
    </citation>
    <scope>IDENTIFICATION</scope>
</reference>
<evidence type="ECO:0000256" key="1">
    <source>
        <dbReference type="ARBA" id="ARBA00004613"/>
    </source>
</evidence>
<dbReference type="OMA" id="DASHMPR"/>
<reference evidence="10" key="3">
    <citation type="submission" date="2025-08" db="UniProtKB">
        <authorList>
            <consortium name="Ensembl"/>
        </authorList>
    </citation>
    <scope>IDENTIFICATION</scope>
</reference>
<evidence type="ECO:0000256" key="2">
    <source>
        <dbReference type="ARBA" id="ARBA00006656"/>
    </source>
</evidence>
<dbReference type="STRING" id="13735.ENSPSIP00000017070"/>
<reference evidence="11" key="2">
    <citation type="journal article" date="2013" name="Nat. Genet.">
        <title>The draft genomes of soft-shell turtle and green sea turtle yield insights into the development and evolution of the turtle-specific body plan.</title>
        <authorList>
            <person name="Wang Z."/>
            <person name="Pascual-Anaya J."/>
            <person name="Zadissa A."/>
            <person name="Li W."/>
            <person name="Niimura Y."/>
            <person name="Huang Z."/>
            <person name="Li C."/>
            <person name="White S."/>
            <person name="Xiong Z."/>
            <person name="Fang D."/>
            <person name="Wang B."/>
            <person name="Ming Y."/>
            <person name="Chen Y."/>
            <person name="Zheng Y."/>
            <person name="Kuraku S."/>
            <person name="Pignatelli M."/>
            <person name="Herrero J."/>
            <person name="Beal K."/>
            <person name="Nozawa M."/>
            <person name="Li Q."/>
            <person name="Wang J."/>
            <person name="Zhang H."/>
            <person name="Yu L."/>
            <person name="Shigenobu S."/>
            <person name="Wang J."/>
            <person name="Liu J."/>
            <person name="Flicek P."/>
            <person name="Searle S."/>
            <person name="Wang J."/>
            <person name="Kuratani S."/>
            <person name="Yin Y."/>
            <person name="Aken B."/>
            <person name="Zhang G."/>
            <person name="Irie N."/>
        </authorList>
    </citation>
    <scope>NUCLEOTIDE SEQUENCE [LARGE SCALE GENOMIC DNA]</scope>
    <source>
        <strain evidence="11">Daiwa-1</strain>
    </source>
</reference>
<sequence>MNRGFLISTTHVSKNKMEVNFVRFAKSQRNLRDSRNAFLVLFTNHDRQRASHFLPSSTEFQPAAPDDAASSSLPRQNEVLANIRVNKSRRIRDTSAFSPRDPIVPCQLSDLFVDFHEIGWAGWIIFPRGYKAYYCKGACLFPLGESLRATNHATVQSIVHTLKLSKEVSTPCCVPDKLNSISIMYFDDNENVVLKNYKDMVAASCGCH</sequence>
<feature type="domain" description="TGF-beta family profile" evidence="9">
    <location>
        <begin position="87"/>
        <end position="208"/>
    </location>
</feature>
<keyword evidence="5 8" id="KW-0339">Growth factor</keyword>
<dbReference type="CDD" id="cd13765">
    <property type="entry name" value="TGF_beta_ADMP"/>
    <property type="match status" value="1"/>
</dbReference>
<evidence type="ECO:0000256" key="6">
    <source>
        <dbReference type="ARBA" id="ARBA00023157"/>
    </source>
</evidence>
<dbReference type="PANTHER" id="PTHR11848:SF277">
    <property type="entry name" value="TGF-BETA FAMILY PROFILE DOMAIN-CONTAINING PROTEIN"/>
    <property type="match status" value="1"/>
</dbReference>
<protein>
    <recommendedName>
        <fullName evidence="9">TGF-beta family profile domain-containing protein</fullName>
    </recommendedName>
</protein>